<dbReference type="GO" id="GO:0016787">
    <property type="term" value="F:hydrolase activity"/>
    <property type="evidence" value="ECO:0007669"/>
    <property type="project" value="UniProtKB-KW"/>
</dbReference>
<dbReference type="InterPro" id="IPR000073">
    <property type="entry name" value="AB_hydrolase_1"/>
</dbReference>
<dbReference type="InterPro" id="IPR050266">
    <property type="entry name" value="AB_hydrolase_sf"/>
</dbReference>
<feature type="domain" description="AB hydrolase-1" evidence="1">
    <location>
        <begin position="16"/>
        <end position="237"/>
    </location>
</feature>
<comment type="caution">
    <text evidence="2">The sequence shown here is derived from an EMBL/GenBank/DDBJ whole genome shotgun (WGS) entry which is preliminary data.</text>
</comment>
<dbReference type="Proteomes" id="UP000076660">
    <property type="component" value="Unassembled WGS sequence"/>
</dbReference>
<name>A0A1W2LT24_9PSEU</name>
<keyword evidence="2" id="KW-0378">Hydrolase</keyword>
<evidence type="ECO:0000313" key="3">
    <source>
        <dbReference type="Proteomes" id="UP000076660"/>
    </source>
</evidence>
<dbReference type="Gene3D" id="3.40.50.1820">
    <property type="entry name" value="alpha/beta hydrolase"/>
    <property type="match status" value="1"/>
</dbReference>
<evidence type="ECO:0000259" key="1">
    <source>
        <dbReference type="Pfam" id="PF00561"/>
    </source>
</evidence>
<evidence type="ECO:0000313" key="2">
    <source>
        <dbReference type="EMBL" id="ONF68025.1"/>
    </source>
</evidence>
<dbReference type="OrthoDB" id="4944883at2"/>
<protein>
    <submittedName>
        <fullName evidence="2">Alpha/beta hydrolase</fullName>
    </submittedName>
</protein>
<organism evidence="2 3">
    <name type="scientific">Amycolatopsis keratiniphila subsp. keratiniphila</name>
    <dbReference type="NCBI Taxonomy" id="227715"/>
    <lineage>
        <taxon>Bacteria</taxon>
        <taxon>Bacillati</taxon>
        <taxon>Actinomycetota</taxon>
        <taxon>Actinomycetes</taxon>
        <taxon>Pseudonocardiales</taxon>
        <taxon>Pseudonocardiaceae</taxon>
        <taxon>Amycolatopsis</taxon>
        <taxon>Amycolatopsis japonica group</taxon>
    </lineage>
</organism>
<reference evidence="2 3" key="1">
    <citation type="submission" date="2016-12" db="EMBL/GenBank/DDBJ databases">
        <title>Amycolatopsis keratiniphila subsp. keratiniphila genome sequencing and assembly.</title>
        <authorList>
            <person name="Mayilraj S."/>
            <person name="Kaur N."/>
        </authorList>
    </citation>
    <scope>NUCLEOTIDE SEQUENCE [LARGE SCALE GENOMIC DNA]</scope>
    <source>
        <strain evidence="2 3">DSM 44409</strain>
    </source>
</reference>
<dbReference type="PANTHER" id="PTHR43798">
    <property type="entry name" value="MONOACYLGLYCEROL LIPASE"/>
    <property type="match status" value="1"/>
</dbReference>
<dbReference type="Pfam" id="PF00561">
    <property type="entry name" value="Abhydrolase_1"/>
    <property type="match status" value="1"/>
</dbReference>
<dbReference type="RefSeq" id="WP_063277143.1">
    <property type="nucleotide sequence ID" value="NZ_LQMT02000020.1"/>
</dbReference>
<dbReference type="PRINTS" id="PR00111">
    <property type="entry name" value="ABHYDROLASE"/>
</dbReference>
<accession>A0A1W2LT24</accession>
<dbReference type="AlphaFoldDB" id="A0A1W2LT24"/>
<proteinExistence type="predicted"/>
<dbReference type="InterPro" id="IPR029058">
    <property type="entry name" value="AB_hydrolase_fold"/>
</dbReference>
<dbReference type="EMBL" id="LQMT02000020">
    <property type="protein sequence ID" value="ONF68025.1"/>
    <property type="molecule type" value="Genomic_DNA"/>
</dbReference>
<gene>
    <name evidence="2" type="ORF">AVR91_0221575</name>
</gene>
<sequence length="261" mass="27020">MTNHFAHVVRGSGPGLLLAHGAGGGVEGNFGSILDDLARTHTVVGPDYPGSGATPRSTEPLDLDAVADELVSIAVDAGLERFAILGYSLGTAVAVRATTRHPDRVTGLILTAGLAKPDNRLLLGLDVWRELLRGDRRLLAKYLTFAGTGEKQLNALTPAELEAAIDGLAEFIPEGSPEHVDLVANVDTRAELAGVSVPTLVVATALDRFVPPTHSRELAAGIPSAQLVEIEAGHGIGAEAPGEWLGVIQKFLSAGVGEGTN</sequence>
<dbReference type="GO" id="GO:0016020">
    <property type="term" value="C:membrane"/>
    <property type="evidence" value="ECO:0007669"/>
    <property type="project" value="TreeGrafter"/>
</dbReference>
<dbReference type="PANTHER" id="PTHR43798:SF33">
    <property type="entry name" value="HYDROLASE, PUTATIVE (AFU_ORTHOLOGUE AFUA_2G14860)-RELATED"/>
    <property type="match status" value="1"/>
</dbReference>
<dbReference type="SUPFAM" id="SSF53474">
    <property type="entry name" value="alpha/beta-Hydrolases"/>
    <property type="match status" value="1"/>
</dbReference>